<gene>
    <name evidence="2" type="ORF">OUZ56_021596</name>
</gene>
<accession>A0ABR0ATY4</accession>
<comment type="caution">
    <text evidence="2">The sequence shown here is derived from an EMBL/GenBank/DDBJ whole genome shotgun (WGS) entry which is preliminary data.</text>
</comment>
<feature type="signal peptide" evidence="1">
    <location>
        <begin position="1"/>
        <end position="28"/>
    </location>
</feature>
<evidence type="ECO:0000313" key="2">
    <source>
        <dbReference type="EMBL" id="KAK4028591.1"/>
    </source>
</evidence>
<evidence type="ECO:0000256" key="1">
    <source>
        <dbReference type="SAM" id="SignalP"/>
    </source>
</evidence>
<protein>
    <submittedName>
        <fullName evidence="2">Uncharacterized protein</fullName>
    </submittedName>
</protein>
<reference evidence="2 3" key="1">
    <citation type="journal article" date="2023" name="Nucleic Acids Res.">
        <title>The hologenome of Daphnia magna reveals possible DNA methylation and microbiome-mediated evolution of the host genome.</title>
        <authorList>
            <person name="Chaturvedi A."/>
            <person name="Li X."/>
            <person name="Dhandapani V."/>
            <person name="Marshall H."/>
            <person name="Kissane S."/>
            <person name="Cuenca-Cambronero M."/>
            <person name="Asole G."/>
            <person name="Calvet F."/>
            <person name="Ruiz-Romero M."/>
            <person name="Marangio P."/>
            <person name="Guigo R."/>
            <person name="Rago D."/>
            <person name="Mirbahai L."/>
            <person name="Eastwood N."/>
            <person name="Colbourne J.K."/>
            <person name="Zhou J."/>
            <person name="Mallon E."/>
            <person name="Orsini L."/>
        </authorList>
    </citation>
    <scope>NUCLEOTIDE SEQUENCE [LARGE SCALE GENOMIC DNA]</scope>
    <source>
        <strain evidence="2">LRV0_1</strain>
    </source>
</reference>
<keyword evidence="1" id="KW-0732">Signal</keyword>
<dbReference type="EMBL" id="JAOYFB010000039">
    <property type="protein sequence ID" value="KAK4028591.1"/>
    <property type="molecule type" value="Genomic_DNA"/>
</dbReference>
<proteinExistence type="predicted"/>
<keyword evidence="3" id="KW-1185">Reference proteome</keyword>
<feature type="chain" id="PRO_5046459159" evidence="1">
    <location>
        <begin position="29"/>
        <end position="150"/>
    </location>
</feature>
<dbReference type="Proteomes" id="UP001234178">
    <property type="component" value="Unassembled WGS sequence"/>
</dbReference>
<name>A0ABR0ATY4_9CRUS</name>
<sequence>MGYLTECGFMGMGILVLYLSSDFLASSADSSRCLVVFSTGWAKWIFEVCPNPQHLKHCLGFGMNFLTTNLSCASITYWGSEAELEKVRATVWVGWFVSTVGEGRRDDGHDRLPVNVYVDVNGVVVAFLNIMLEIGVRFQMREINIPSKFE</sequence>
<organism evidence="2 3">
    <name type="scientific">Daphnia magna</name>
    <dbReference type="NCBI Taxonomy" id="35525"/>
    <lineage>
        <taxon>Eukaryota</taxon>
        <taxon>Metazoa</taxon>
        <taxon>Ecdysozoa</taxon>
        <taxon>Arthropoda</taxon>
        <taxon>Crustacea</taxon>
        <taxon>Branchiopoda</taxon>
        <taxon>Diplostraca</taxon>
        <taxon>Cladocera</taxon>
        <taxon>Anomopoda</taxon>
        <taxon>Daphniidae</taxon>
        <taxon>Daphnia</taxon>
    </lineage>
</organism>
<evidence type="ECO:0000313" key="3">
    <source>
        <dbReference type="Proteomes" id="UP001234178"/>
    </source>
</evidence>